<feature type="region of interest" description="Disordered" evidence="1">
    <location>
        <begin position="173"/>
        <end position="199"/>
    </location>
</feature>
<dbReference type="AlphaFoldDB" id="A0A3S4ZU99"/>
<proteinExistence type="predicted"/>
<dbReference type="Proteomes" id="UP000784294">
    <property type="component" value="Unassembled WGS sequence"/>
</dbReference>
<comment type="caution">
    <text evidence="2">The sequence shown here is derived from an EMBL/GenBank/DDBJ whole genome shotgun (WGS) entry which is preliminary data.</text>
</comment>
<sequence>MSDALMLSLLADLILDETSFKSRPVHRFSAPAQTPAPLSKARNRRLQPVTASAELPSLLAAKPAGPTGHGLGLGAAMPSKDHAIVGVSPSAIANAQFGVSVGASASASARFRVSASQPAGLEPWTRGFTGHKRQLARGNALQTGARSDWQRWQTQPPRPAGVCRDALTVRVPPAESNQQPGPSVGSCALADSSPNPGTRWPGLTGHSSLHLVTTFGGIQPRGNAQSSNKHCLFPFLDVHLARSNNVNPVLETIDYWIDRSAVLQVYPNTVCSIRISTA</sequence>
<organism evidence="2 3">
    <name type="scientific">Protopolystoma xenopodis</name>
    <dbReference type="NCBI Taxonomy" id="117903"/>
    <lineage>
        <taxon>Eukaryota</taxon>
        <taxon>Metazoa</taxon>
        <taxon>Spiralia</taxon>
        <taxon>Lophotrochozoa</taxon>
        <taxon>Platyhelminthes</taxon>
        <taxon>Monogenea</taxon>
        <taxon>Polyopisthocotylea</taxon>
        <taxon>Polystomatidea</taxon>
        <taxon>Polystomatidae</taxon>
        <taxon>Protopolystoma</taxon>
    </lineage>
</organism>
<evidence type="ECO:0000256" key="1">
    <source>
        <dbReference type="SAM" id="MobiDB-lite"/>
    </source>
</evidence>
<accession>A0A3S4ZU99</accession>
<protein>
    <submittedName>
        <fullName evidence="2">Uncharacterized protein</fullName>
    </submittedName>
</protein>
<gene>
    <name evidence="2" type="ORF">PXEA_LOCUS13399</name>
</gene>
<reference evidence="2" key="1">
    <citation type="submission" date="2018-11" db="EMBL/GenBank/DDBJ databases">
        <authorList>
            <consortium name="Pathogen Informatics"/>
        </authorList>
    </citation>
    <scope>NUCLEOTIDE SEQUENCE</scope>
</reference>
<dbReference type="EMBL" id="CAAALY010044068">
    <property type="protein sequence ID" value="VEL19959.1"/>
    <property type="molecule type" value="Genomic_DNA"/>
</dbReference>
<keyword evidence="3" id="KW-1185">Reference proteome</keyword>
<evidence type="ECO:0000313" key="2">
    <source>
        <dbReference type="EMBL" id="VEL19959.1"/>
    </source>
</evidence>
<evidence type="ECO:0000313" key="3">
    <source>
        <dbReference type="Proteomes" id="UP000784294"/>
    </source>
</evidence>
<name>A0A3S4ZU99_9PLAT</name>
<feature type="region of interest" description="Disordered" evidence="1">
    <location>
        <begin position="26"/>
        <end position="47"/>
    </location>
</feature>